<accession>A0ACB6QMF1</accession>
<comment type="caution">
    <text evidence="1">The sequence shown here is derived from an EMBL/GenBank/DDBJ whole genome shotgun (WGS) entry which is preliminary data.</text>
</comment>
<protein>
    <submittedName>
        <fullName evidence="1">Uncharacterized protein</fullName>
    </submittedName>
</protein>
<dbReference type="Proteomes" id="UP000799755">
    <property type="component" value="Unassembled WGS sequence"/>
</dbReference>
<sequence>MCQYHTSIAKRAIRLQAPKAHIEQVVSDHLNAAFFLLPARESVLGSRYFQILEKEGIIKIDFMRQGRVNRVASLVQSTNDIAAWMREATISTIHYIDVAKLPSRLFPLFIALILEHYLTPLRKRLTLSTPLFVPFTAIGCDAVTRFSRLVHRLT</sequence>
<organism evidence="1 2">
    <name type="scientific">Lindgomyces ingoldianus</name>
    <dbReference type="NCBI Taxonomy" id="673940"/>
    <lineage>
        <taxon>Eukaryota</taxon>
        <taxon>Fungi</taxon>
        <taxon>Dikarya</taxon>
        <taxon>Ascomycota</taxon>
        <taxon>Pezizomycotina</taxon>
        <taxon>Dothideomycetes</taxon>
        <taxon>Pleosporomycetidae</taxon>
        <taxon>Pleosporales</taxon>
        <taxon>Lindgomycetaceae</taxon>
        <taxon>Lindgomyces</taxon>
    </lineage>
</organism>
<gene>
    <name evidence="1" type="ORF">BDR25DRAFT_358460</name>
</gene>
<reference evidence="1" key="1">
    <citation type="journal article" date="2020" name="Stud. Mycol.">
        <title>101 Dothideomycetes genomes: a test case for predicting lifestyles and emergence of pathogens.</title>
        <authorList>
            <person name="Haridas S."/>
            <person name="Albert R."/>
            <person name="Binder M."/>
            <person name="Bloem J."/>
            <person name="Labutti K."/>
            <person name="Salamov A."/>
            <person name="Andreopoulos B."/>
            <person name="Baker S."/>
            <person name="Barry K."/>
            <person name="Bills G."/>
            <person name="Bluhm B."/>
            <person name="Cannon C."/>
            <person name="Castanera R."/>
            <person name="Culley D."/>
            <person name="Daum C."/>
            <person name="Ezra D."/>
            <person name="Gonzalez J."/>
            <person name="Henrissat B."/>
            <person name="Kuo A."/>
            <person name="Liang C."/>
            <person name="Lipzen A."/>
            <person name="Lutzoni F."/>
            <person name="Magnuson J."/>
            <person name="Mondo S."/>
            <person name="Nolan M."/>
            <person name="Ohm R."/>
            <person name="Pangilinan J."/>
            <person name="Park H.-J."/>
            <person name="Ramirez L."/>
            <person name="Alfaro M."/>
            <person name="Sun H."/>
            <person name="Tritt A."/>
            <person name="Yoshinaga Y."/>
            <person name="Zwiers L.-H."/>
            <person name="Turgeon B."/>
            <person name="Goodwin S."/>
            <person name="Spatafora J."/>
            <person name="Crous P."/>
            <person name="Grigoriev I."/>
        </authorList>
    </citation>
    <scope>NUCLEOTIDE SEQUENCE</scope>
    <source>
        <strain evidence="1">ATCC 200398</strain>
    </source>
</reference>
<keyword evidence="2" id="KW-1185">Reference proteome</keyword>
<name>A0ACB6QMF1_9PLEO</name>
<evidence type="ECO:0000313" key="1">
    <source>
        <dbReference type="EMBL" id="KAF2467753.1"/>
    </source>
</evidence>
<proteinExistence type="predicted"/>
<evidence type="ECO:0000313" key="2">
    <source>
        <dbReference type="Proteomes" id="UP000799755"/>
    </source>
</evidence>
<dbReference type="EMBL" id="MU003519">
    <property type="protein sequence ID" value="KAF2467753.1"/>
    <property type="molecule type" value="Genomic_DNA"/>
</dbReference>